<dbReference type="SMART" id="SM00810">
    <property type="entry name" value="Alpha-amyl_C2"/>
    <property type="match status" value="1"/>
</dbReference>
<dbReference type="Pfam" id="PF00082">
    <property type="entry name" value="Peptidase_S8"/>
    <property type="match status" value="1"/>
</dbReference>
<comment type="catalytic activity">
    <reaction evidence="1">
        <text>Endohydrolysis of (1-&gt;4)-alpha-D-glucosidic linkages in polysaccharides containing three or more (1-&gt;4)-alpha-linked D-glucose units.</text>
        <dbReference type="EC" id="3.2.1.1"/>
    </reaction>
</comment>
<evidence type="ECO:0000256" key="10">
    <source>
        <dbReference type="ARBA" id="ARBA00023277"/>
    </source>
</evidence>
<evidence type="ECO:0000256" key="12">
    <source>
        <dbReference type="PROSITE-ProRule" id="PRU01240"/>
    </source>
</evidence>
<evidence type="ECO:0000256" key="8">
    <source>
        <dbReference type="ARBA" id="ARBA00022801"/>
    </source>
</evidence>
<name>A0AAD4NXP4_PERFH</name>
<keyword evidence="6" id="KW-0479">Metal-binding</keyword>
<dbReference type="InterPro" id="IPR012850">
    <property type="entry name" value="A-amylase_bs_C"/>
</dbReference>
<dbReference type="PROSITE" id="PS51892">
    <property type="entry name" value="SUBTILASE"/>
    <property type="match status" value="1"/>
</dbReference>
<dbReference type="Pfam" id="PF23166">
    <property type="entry name" value="Ig_N_CWD1"/>
    <property type="match status" value="2"/>
</dbReference>
<dbReference type="SUPFAM" id="SSF51011">
    <property type="entry name" value="Glycosyl hydrolase domain"/>
    <property type="match status" value="1"/>
</dbReference>
<dbReference type="Pfam" id="PF07821">
    <property type="entry name" value="Alpha-amyl_C2"/>
    <property type="match status" value="1"/>
</dbReference>
<dbReference type="PRINTS" id="PR00723">
    <property type="entry name" value="SUBTILISIN"/>
</dbReference>
<feature type="domain" description="Alpha-amylase C-terminal beta-sheet" evidence="15">
    <location>
        <begin position="849"/>
        <end position="909"/>
    </location>
</feature>
<comment type="cofactor">
    <cofactor evidence="2">
        <name>Ca(2+)</name>
        <dbReference type="ChEBI" id="CHEBI:29108"/>
    </cofactor>
</comment>
<dbReference type="PROSITE" id="PS00138">
    <property type="entry name" value="SUBTILASE_SER"/>
    <property type="match status" value="1"/>
</dbReference>
<dbReference type="InterPro" id="IPR045051">
    <property type="entry name" value="SBT"/>
</dbReference>
<dbReference type="InterPro" id="IPR056301">
    <property type="entry name" value="GWD-like_N_Ig"/>
</dbReference>
<dbReference type="InterPro" id="IPR023828">
    <property type="entry name" value="Peptidase_S8_Ser-AS"/>
</dbReference>
<keyword evidence="5" id="KW-0645">Protease</keyword>
<evidence type="ECO:0000256" key="9">
    <source>
        <dbReference type="ARBA" id="ARBA00022825"/>
    </source>
</evidence>
<evidence type="ECO:0000259" key="14">
    <source>
        <dbReference type="SMART" id="SM00642"/>
    </source>
</evidence>
<sequence length="1546" mass="171129">MSVVTTDSLFILHHHHHRRRRSNHLKPVEKFQLVSKKTLCFNQNWTHTPNGGANVRSRRYCPLKALRSSGAAIVETSESSNVTFRGTFDLKRHEKLEGKITIRLESGKDEEHWSLAVGCSLPGKWVLHWGVNYIGDAGSEWDQPHVDMRPPGSIPIKDYAIETPFERSPASSVGEAFYEVKIDFNTSSSIAAINFVLKDEETGCWYQHRGRDFKVPLIDYLQDDGNVIGEKSLGVWPGAFEQISNLLLKPEAAGPKGDGIKESNLKKRPLQGFYEEHSVFKELCTDNLMSVSVRHCPEKFKNVLSIETDLPGDVVVHWGVCRDEGKNWEVPSEPYPPETITFKNKALRTQLQPKKDGCGSWGSFTMDEEFSAFVFVLKLNDNTWLNCKGDDFYVPFTSKAAKDELYGSTHSRVEGQPVELSSPVTSDDTSESKEVVSAYAGGIINEINKLVTGISTEKSRKTKSRKAQESILQEIEKLAAEAYSIFQNSTPIFTETDLSEDEDSPPPVLISSGTGSGYEILCQGFNWESHKSGRWYIELEEKASELASLGFTVIWLPPPTDSVSPEGYMPRDLYNLNSRYGNMDQLKNLVRRLHEVGIKVLGDVVLNHRCAQFQNQNGIWNIFGGRLNWDDRAVVSDDPHFQGRGNKSSGDSFHAAPNIDHSQEFVRKDIKEWLCWLRKEIGYDGWRLDFARGFWGGYVKDYLEASEPYFAVGEFWDSLSYTYGQMDRNQDAHRQRIVDWINATNGTAGAFDVTTKGILHAALEKCEYWRLADEKGKPPGVMGWWPSRAVTFIENHDTGSTQGHWRFPGGKEMQGYAYILTHPGTPSVFYDHIFSENKSQISELVSIRKRKKIHCRSIVKIMKAENDVYAAMIDEKLAMKIGPGYYEPAKGAKNWSLAMEGRDYKVYIVYMGAIPEGHRSPHFSNKLQEQHLQMLQEVVDGSFSSNALVRSYKRSFNAFAAYLTKQEQEKLASSDGVVSIFFKQNSLASDDEIMGLYGNLRVLVIKVSALFHKNGKEFVLVEKTSLASCNRKLIGARFYTSNVPAPDSARDAIGHGTHTASIAAGIPVKDASFYGIAQGTVRGGAPSARIAAYKVCYEGIGCQDTDILAAFDDAIADGVDIITISVGSFKPLDIDAESISTGSLHAMLKGILTVHSAGNIGYAPGTVVSVAPWLLSVGASSMDRGIVTKLTLGKGKTIVGKSVNSFKLKGKEYPLLYGKGVTKHCDEMMLGAIGTIASLPAEEPDVSLVVPLPASLFLMFFSCRRAKAFISTSESFKNIEAPLVASFSSKGPNTIVPDILKPDIIAPGVEILAAYSPLGLASDYNSDKRSVKYKILSGTSMSCPHAAGAAAHVKLAHPDWSPSAIKSALMTTAWIMDPTKHKDAEFSFGAGHLSPINATNPGLVYETDNEDYIKMLCKLYGVETVGMLFKNNSIKCSKLNQAWGISKDLNYPSMTLKVKEDAPISATFSRTVTNVGLKNSTYTARIINKTLNLSITVEPGTLSLKQLNEKKSFVVTVKGNQIRSMISASLVWSDGIHFVRSPIVVY</sequence>
<dbReference type="InterPro" id="IPR041469">
    <property type="entry name" value="Subtilisin-like_FN3"/>
</dbReference>
<keyword evidence="7" id="KW-0732">Signal</keyword>
<dbReference type="GO" id="GO:0005975">
    <property type="term" value="P:carbohydrate metabolic process"/>
    <property type="evidence" value="ECO:0007669"/>
    <property type="project" value="InterPro"/>
</dbReference>
<dbReference type="SMART" id="SM00642">
    <property type="entry name" value="Aamy"/>
    <property type="match status" value="1"/>
</dbReference>
<dbReference type="GO" id="GO:0004556">
    <property type="term" value="F:alpha-amylase activity"/>
    <property type="evidence" value="ECO:0007669"/>
    <property type="project" value="UniProtKB-EC"/>
</dbReference>
<dbReference type="GO" id="GO:0006508">
    <property type="term" value="P:proteolysis"/>
    <property type="evidence" value="ECO:0007669"/>
    <property type="project" value="UniProtKB-KW"/>
</dbReference>
<evidence type="ECO:0000256" key="2">
    <source>
        <dbReference type="ARBA" id="ARBA00001913"/>
    </source>
</evidence>
<dbReference type="InterPro" id="IPR036852">
    <property type="entry name" value="Peptidase_S8/S53_dom_sf"/>
</dbReference>
<dbReference type="InterPro" id="IPR013780">
    <property type="entry name" value="Glyco_hydro_b"/>
</dbReference>
<dbReference type="SUPFAM" id="SSF51445">
    <property type="entry name" value="(Trans)glycosidases"/>
    <property type="match status" value="1"/>
</dbReference>
<keyword evidence="8" id="KW-0378">Hydrolase</keyword>
<evidence type="ECO:0000313" key="17">
    <source>
        <dbReference type="Proteomes" id="UP001190926"/>
    </source>
</evidence>
<dbReference type="CDD" id="cd04852">
    <property type="entry name" value="Peptidases_S8_3"/>
    <property type="match status" value="1"/>
</dbReference>
<evidence type="ECO:0000256" key="11">
    <source>
        <dbReference type="ARBA" id="ARBA00023295"/>
    </source>
</evidence>
<reference evidence="16 17" key="1">
    <citation type="journal article" date="2021" name="Nat. Commun.">
        <title>Incipient diploidization of the medicinal plant Perilla within 10,000 years.</title>
        <authorList>
            <person name="Zhang Y."/>
            <person name="Shen Q."/>
            <person name="Leng L."/>
            <person name="Zhang D."/>
            <person name="Chen S."/>
            <person name="Shi Y."/>
            <person name="Ning Z."/>
            <person name="Chen S."/>
        </authorList>
    </citation>
    <scope>NUCLEOTIDE SEQUENCE [LARGE SCALE GENOMIC DNA]</scope>
    <source>
        <strain evidence="17">cv. PC099</strain>
    </source>
</reference>
<feature type="domain" description="Glycosyl hydrolase family 13 catalytic" evidence="14">
    <location>
        <begin position="519"/>
        <end position="848"/>
    </location>
</feature>
<dbReference type="GO" id="GO:0005509">
    <property type="term" value="F:calcium ion binding"/>
    <property type="evidence" value="ECO:0007669"/>
    <property type="project" value="InterPro"/>
</dbReference>
<dbReference type="CDD" id="cd11314">
    <property type="entry name" value="AmyAc_arch_bac_plant_AmyA"/>
    <property type="match status" value="1"/>
</dbReference>
<dbReference type="InterPro" id="IPR000209">
    <property type="entry name" value="Peptidase_S8/S53_dom"/>
</dbReference>
<evidence type="ECO:0000256" key="13">
    <source>
        <dbReference type="SAM" id="MobiDB-lite"/>
    </source>
</evidence>
<comment type="caution">
    <text evidence="16">The sequence shown here is derived from an EMBL/GenBank/DDBJ whole genome shotgun (WGS) entry which is preliminary data.</text>
</comment>
<organism evidence="16 17">
    <name type="scientific">Perilla frutescens var. hirtella</name>
    <name type="common">Perilla citriodora</name>
    <name type="synonym">Perilla setoyensis</name>
    <dbReference type="NCBI Taxonomy" id="608512"/>
    <lineage>
        <taxon>Eukaryota</taxon>
        <taxon>Viridiplantae</taxon>
        <taxon>Streptophyta</taxon>
        <taxon>Embryophyta</taxon>
        <taxon>Tracheophyta</taxon>
        <taxon>Spermatophyta</taxon>
        <taxon>Magnoliopsida</taxon>
        <taxon>eudicotyledons</taxon>
        <taxon>Gunneridae</taxon>
        <taxon>Pentapetalae</taxon>
        <taxon>asterids</taxon>
        <taxon>lamiids</taxon>
        <taxon>Lamiales</taxon>
        <taxon>Lamiaceae</taxon>
        <taxon>Nepetoideae</taxon>
        <taxon>Elsholtzieae</taxon>
        <taxon>Perilla</taxon>
    </lineage>
</organism>
<dbReference type="EC" id="3.2.1.1" evidence="4"/>
<dbReference type="PANTHER" id="PTHR10795">
    <property type="entry name" value="PROPROTEIN CONVERTASE SUBTILISIN/KEXIN"/>
    <property type="match status" value="1"/>
</dbReference>
<keyword evidence="9" id="KW-0720">Serine protease</keyword>
<dbReference type="InterPro" id="IPR034197">
    <property type="entry name" value="Peptidases_S8_3"/>
</dbReference>
<dbReference type="Pfam" id="PF17766">
    <property type="entry name" value="fn3_6"/>
    <property type="match status" value="1"/>
</dbReference>
<protein>
    <recommendedName>
        <fullName evidence="4">alpha-amylase</fullName>
        <ecNumber evidence="4">3.2.1.1</ecNumber>
    </recommendedName>
</protein>
<comment type="caution">
    <text evidence="12">Lacks conserved residue(s) required for the propagation of feature annotation.</text>
</comment>
<evidence type="ECO:0000256" key="4">
    <source>
        <dbReference type="ARBA" id="ARBA00012595"/>
    </source>
</evidence>
<evidence type="ECO:0000259" key="15">
    <source>
        <dbReference type="SMART" id="SM00810"/>
    </source>
</evidence>
<dbReference type="Pfam" id="PF00128">
    <property type="entry name" value="Alpha-amylase"/>
    <property type="match status" value="1"/>
</dbReference>
<feature type="region of interest" description="Disordered" evidence="13">
    <location>
        <begin position="407"/>
        <end position="431"/>
    </location>
</feature>
<evidence type="ECO:0000313" key="16">
    <source>
        <dbReference type="EMBL" id="KAH6756350.1"/>
    </source>
</evidence>
<keyword evidence="17" id="KW-1185">Reference proteome</keyword>
<gene>
    <name evidence="16" type="ORF">C2S53_002649</name>
</gene>
<dbReference type="GO" id="GO:0004252">
    <property type="term" value="F:serine-type endopeptidase activity"/>
    <property type="evidence" value="ECO:0007669"/>
    <property type="project" value="InterPro"/>
</dbReference>
<dbReference type="Gene3D" id="3.40.50.200">
    <property type="entry name" value="Peptidase S8/S53 domain"/>
    <property type="match status" value="2"/>
</dbReference>
<keyword evidence="10" id="KW-0119">Carbohydrate metabolism</keyword>
<evidence type="ECO:0000256" key="6">
    <source>
        <dbReference type="ARBA" id="ARBA00022723"/>
    </source>
</evidence>
<dbReference type="EMBL" id="SDAM02029559">
    <property type="protein sequence ID" value="KAH6756350.1"/>
    <property type="molecule type" value="Genomic_DNA"/>
</dbReference>
<dbReference type="Gene3D" id="2.60.40.1180">
    <property type="entry name" value="Golgi alpha-mannosidase II"/>
    <property type="match status" value="1"/>
</dbReference>
<dbReference type="InterPro" id="IPR006047">
    <property type="entry name" value="GH13_cat_dom"/>
</dbReference>
<evidence type="ECO:0000256" key="3">
    <source>
        <dbReference type="ARBA" id="ARBA00011073"/>
    </source>
</evidence>
<evidence type="ECO:0000256" key="1">
    <source>
        <dbReference type="ARBA" id="ARBA00000548"/>
    </source>
</evidence>
<dbReference type="InterPro" id="IPR017853">
    <property type="entry name" value="GH"/>
</dbReference>
<evidence type="ECO:0000256" key="7">
    <source>
        <dbReference type="ARBA" id="ARBA00022729"/>
    </source>
</evidence>
<keyword evidence="11" id="KW-0326">Glycosidase</keyword>
<accession>A0AAD4NXP4</accession>
<dbReference type="Gene3D" id="3.20.20.80">
    <property type="entry name" value="Glycosidases"/>
    <property type="match status" value="1"/>
</dbReference>
<proteinExistence type="inferred from homology"/>
<dbReference type="Gene3D" id="2.60.40.2310">
    <property type="match status" value="1"/>
</dbReference>
<comment type="similarity">
    <text evidence="3 12">Belongs to the peptidase S8 family.</text>
</comment>
<dbReference type="InterPro" id="IPR015500">
    <property type="entry name" value="Peptidase_S8_subtilisin-rel"/>
</dbReference>
<dbReference type="SUPFAM" id="SSF52743">
    <property type="entry name" value="Subtilisin-like"/>
    <property type="match status" value="1"/>
</dbReference>
<dbReference type="Proteomes" id="UP001190926">
    <property type="component" value="Unassembled WGS sequence"/>
</dbReference>
<evidence type="ECO:0000256" key="5">
    <source>
        <dbReference type="ARBA" id="ARBA00022670"/>
    </source>
</evidence>